<dbReference type="RefSeq" id="XP_016927377.3">
    <property type="nucleotide sequence ID" value="XM_017071888.4"/>
</dbReference>
<evidence type="ECO:0000256" key="8">
    <source>
        <dbReference type="SAM" id="Phobius"/>
    </source>
</evidence>
<evidence type="ECO:0000256" key="4">
    <source>
        <dbReference type="ARBA" id="ARBA00022989"/>
    </source>
</evidence>
<keyword evidence="5 8" id="KW-0472">Membrane</keyword>
<sequence>MRKVGILFYLLVSGVAFAMGHLQFLKEFLEAVHKERAFSTILLLQRGVQRNDLLQGLYPLVWPIIRLNETQSIELVNHYNKEFLAVVYMESKVDIMLLSALATNLNHIREARIVIYLEFNTSEDLLEEFSQAVTKQKFLHLLVIDKTLQARRLVPFPEPKFQVIDELQEENEIFPLRWNNFMGKAAVTMPDLVTPRSFLTTDPKTGRTKISGCSYEIIKNFAIRYNITLQLHRALNDSMRQTELIEKTIGGEIDLPITGQLINFRHPNGSRIEPLLGMTALSIVVPCGKELSLLERFRLIYGYASSIIFFVSYILLSTMDVVLRTLDERINRNPTRFKLLNVVFNLRVLRCLLSMSIPLGNRLRSFMGQITMVMSFTGLILATIIAAQTSTVLTMKPQYRHIMNFEELRDSKITVVFNNLNYKTITLAMDAKFVSSFLPNILVVSGWEQMKMISDLNSSYAYQTYTYKHDAFSMLQKHSTRKALCRSPNLDLVSGLTYTAVLQQNSIYALALRDFALDIWSSGLITYWVDVALDELTSTMRHVRFGKLPIVTGYQGLNLRDHQGGWQVIVAGCTLSICVFIGELLVHGIGRRMRNI</sequence>
<dbReference type="PANTHER" id="PTHR42643:SF41">
    <property type="entry name" value="IONOTROPIC RECEPTOR 20A-RELATED"/>
    <property type="match status" value="1"/>
</dbReference>
<feature type="transmembrane region" description="Helical" evidence="8">
    <location>
        <begin position="565"/>
        <end position="586"/>
    </location>
</feature>
<dbReference type="GO" id="GO:0005886">
    <property type="term" value="C:plasma membrane"/>
    <property type="evidence" value="ECO:0007669"/>
    <property type="project" value="UniProtKB-SubCell"/>
</dbReference>
<evidence type="ECO:0000256" key="1">
    <source>
        <dbReference type="ARBA" id="ARBA00004651"/>
    </source>
</evidence>
<evidence type="ECO:0000256" key="5">
    <source>
        <dbReference type="ARBA" id="ARBA00023136"/>
    </source>
</evidence>
<dbReference type="InterPro" id="IPR052192">
    <property type="entry name" value="Insect_Ionotropic_Sensory_Rcpt"/>
</dbReference>
<protein>
    <submittedName>
        <fullName evidence="10">Uncharacterized protein Ir47a</fullName>
    </submittedName>
</protein>
<proteinExistence type="predicted"/>
<evidence type="ECO:0000256" key="2">
    <source>
        <dbReference type="ARBA" id="ARBA00022475"/>
    </source>
</evidence>
<dbReference type="AlphaFoldDB" id="A0AB39Z2E9"/>
<keyword evidence="3 8" id="KW-0812">Transmembrane</keyword>
<accession>A0AB39Z2E9</accession>
<evidence type="ECO:0000256" key="7">
    <source>
        <dbReference type="ARBA" id="ARBA00023180"/>
    </source>
</evidence>
<evidence type="ECO:0000313" key="9">
    <source>
        <dbReference type="Proteomes" id="UP001652628"/>
    </source>
</evidence>
<feature type="transmembrane region" description="Helical" evidence="8">
    <location>
        <begin position="366"/>
        <end position="387"/>
    </location>
</feature>
<organism evidence="9 10">
    <name type="scientific">Drosophila suzukii</name>
    <name type="common">Spotted-wing drosophila fruit fly</name>
    <dbReference type="NCBI Taxonomy" id="28584"/>
    <lineage>
        <taxon>Eukaryota</taxon>
        <taxon>Metazoa</taxon>
        <taxon>Ecdysozoa</taxon>
        <taxon>Arthropoda</taxon>
        <taxon>Hexapoda</taxon>
        <taxon>Insecta</taxon>
        <taxon>Pterygota</taxon>
        <taxon>Neoptera</taxon>
        <taxon>Endopterygota</taxon>
        <taxon>Diptera</taxon>
        <taxon>Brachycera</taxon>
        <taxon>Muscomorpha</taxon>
        <taxon>Ephydroidea</taxon>
        <taxon>Drosophilidae</taxon>
        <taxon>Drosophila</taxon>
        <taxon>Sophophora</taxon>
    </lineage>
</organism>
<name>A0AB39Z2E9_DROSZ</name>
<keyword evidence="2" id="KW-1003">Cell membrane</keyword>
<keyword evidence="4 8" id="KW-1133">Transmembrane helix</keyword>
<gene>
    <name evidence="10" type="primary">Ir47a</name>
</gene>
<dbReference type="Proteomes" id="UP001652628">
    <property type="component" value="Chromosome 2R"/>
</dbReference>
<dbReference type="GeneID" id="108008099"/>
<evidence type="ECO:0000313" key="10">
    <source>
        <dbReference type="RefSeq" id="XP_016927377.3"/>
    </source>
</evidence>
<keyword evidence="6" id="KW-0675">Receptor</keyword>
<keyword evidence="9" id="KW-1185">Reference proteome</keyword>
<comment type="subcellular location">
    <subcellularLocation>
        <location evidence="1">Cell membrane</location>
        <topology evidence="1">Multi-pass membrane protein</topology>
    </subcellularLocation>
</comment>
<feature type="transmembrane region" description="Helical" evidence="8">
    <location>
        <begin position="299"/>
        <end position="319"/>
    </location>
</feature>
<feature type="transmembrane region" description="Helical" evidence="8">
    <location>
        <begin position="6"/>
        <end position="25"/>
    </location>
</feature>
<evidence type="ECO:0000256" key="6">
    <source>
        <dbReference type="ARBA" id="ARBA00023170"/>
    </source>
</evidence>
<reference evidence="10" key="1">
    <citation type="submission" date="2025-08" db="UniProtKB">
        <authorList>
            <consortium name="RefSeq"/>
        </authorList>
    </citation>
    <scope>IDENTIFICATION</scope>
</reference>
<dbReference type="PANTHER" id="PTHR42643">
    <property type="entry name" value="IONOTROPIC RECEPTOR 20A-RELATED"/>
    <property type="match status" value="1"/>
</dbReference>
<evidence type="ECO:0000256" key="3">
    <source>
        <dbReference type="ARBA" id="ARBA00022692"/>
    </source>
</evidence>
<keyword evidence="7" id="KW-0325">Glycoprotein</keyword>